<name>A0AA48KDR7_9BACT</name>
<dbReference type="HAMAP" id="MF_00685">
    <property type="entry name" value="GlgB"/>
    <property type="match status" value="1"/>
</dbReference>
<dbReference type="GO" id="GO:0005978">
    <property type="term" value="P:glycogen biosynthetic process"/>
    <property type="evidence" value="ECO:0007669"/>
    <property type="project" value="UniProtKB-UniRule"/>
</dbReference>
<evidence type="ECO:0000256" key="1">
    <source>
        <dbReference type="ARBA" id="ARBA00000826"/>
    </source>
</evidence>
<evidence type="ECO:0000313" key="14">
    <source>
        <dbReference type="Proteomes" id="UP001228113"/>
    </source>
</evidence>
<comment type="similarity">
    <text evidence="4 10">Belongs to the glycosyl hydrolase 13 family. GlgB subfamily.</text>
</comment>
<dbReference type="Pfam" id="PF02922">
    <property type="entry name" value="CBM_48"/>
    <property type="match status" value="1"/>
</dbReference>
<dbReference type="AlphaFoldDB" id="A0AA48KDR7"/>
<dbReference type="EMBL" id="AP027081">
    <property type="protein sequence ID" value="BDU76612.1"/>
    <property type="molecule type" value="Genomic_DNA"/>
</dbReference>
<keyword evidence="14" id="KW-1185">Reference proteome</keyword>
<evidence type="ECO:0000256" key="4">
    <source>
        <dbReference type="ARBA" id="ARBA00009000"/>
    </source>
</evidence>
<dbReference type="FunFam" id="3.20.20.80:FF:000003">
    <property type="entry name" value="1,4-alpha-glucan branching enzyme GlgB"/>
    <property type="match status" value="1"/>
</dbReference>
<dbReference type="KEGG" id="msea:METESE_15700"/>
<evidence type="ECO:0000256" key="10">
    <source>
        <dbReference type="HAMAP-Rule" id="MF_00685"/>
    </source>
</evidence>
<evidence type="ECO:0000256" key="11">
    <source>
        <dbReference type="PIRSR" id="PIRSR000463-1"/>
    </source>
</evidence>
<evidence type="ECO:0000256" key="8">
    <source>
        <dbReference type="ARBA" id="ARBA00023056"/>
    </source>
</evidence>
<dbReference type="SUPFAM" id="SSF51011">
    <property type="entry name" value="Glycosyl hydrolase domain"/>
    <property type="match status" value="1"/>
</dbReference>
<dbReference type="Pfam" id="PF22019">
    <property type="entry name" value="GlgB_N"/>
    <property type="match status" value="1"/>
</dbReference>
<dbReference type="InterPro" id="IPR054169">
    <property type="entry name" value="GlgB_N"/>
</dbReference>
<dbReference type="EC" id="2.4.1.18" evidence="10"/>
<feature type="domain" description="Glycosyl hydrolase family 13 catalytic" evidence="12">
    <location>
        <begin position="252"/>
        <end position="621"/>
    </location>
</feature>
<dbReference type="InterPro" id="IPR006047">
    <property type="entry name" value="GH13_cat_dom"/>
</dbReference>
<dbReference type="NCBIfam" id="NF003811">
    <property type="entry name" value="PRK05402.1"/>
    <property type="match status" value="1"/>
</dbReference>
<dbReference type="NCBIfam" id="TIGR01515">
    <property type="entry name" value="branching_enzym"/>
    <property type="match status" value="1"/>
</dbReference>
<dbReference type="SMART" id="SM00642">
    <property type="entry name" value="Aamy"/>
    <property type="match status" value="1"/>
</dbReference>
<dbReference type="FunFam" id="2.60.40.10:FF:000169">
    <property type="entry name" value="1,4-alpha-glucan branching enzyme GlgB"/>
    <property type="match status" value="1"/>
</dbReference>
<gene>
    <name evidence="10 13" type="primary">glgB</name>
    <name evidence="13" type="ORF">METESE_15700</name>
</gene>
<dbReference type="PANTHER" id="PTHR43651">
    <property type="entry name" value="1,4-ALPHA-GLUCAN-BRANCHING ENZYME"/>
    <property type="match status" value="1"/>
</dbReference>
<protein>
    <recommendedName>
        <fullName evidence="10">1,4-alpha-glucan branching enzyme GlgB</fullName>
        <ecNumber evidence="10">2.4.1.18</ecNumber>
    </recommendedName>
    <alternativeName>
        <fullName evidence="10">1,4-alpha-D-glucan:1,4-alpha-D-glucan 6-glucosyl-transferase</fullName>
    </alternativeName>
    <alternativeName>
        <fullName evidence="10">Alpha-(1-&gt;4)-glucan branching enzyme</fullName>
    </alternativeName>
    <alternativeName>
        <fullName evidence="10">Glycogen branching enzyme</fullName>
        <shortName evidence="10">BE</shortName>
    </alternativeName>
</protein>
<proteinExistence type="inferred from homology"/>
<dbReference type="InterPro" id="IPR014756">
    <property type="entry name" value="Ig_E-set"/>
</dbReference>
<keyword evidence="5 10" id="KW-0321">Glycogen metabolism</keyword>
<dbReference type="GO" id="GO:0005829">
    <property type="term" value="C:cytosol"/>
    <property type="evidence" value="ECO:0007669"/>
    <property type="project" value="TreeGrafter"/>
</dbReference>
<keyword evidence="6 10" id="KW-0328">Glycosyltransferase</keyword>
<dbReference type="NCBIfam" id="NF008967">
    <property type="entry name" value="PRK12313.1"/>
    <property type="match status" value="1"/>
</dbReference>
<dbReference type="Gene3D" id="3.20.20.80">
    <property type="entry name" value="Glycosidases"/>
    <property type="match status" value="1"/>
</dbReference>
<evidence type="ECO:0000259" key="12">
    <source>
        <dbReference type="SMART" id="SM00642"/>
    </source>
</evidence>
<dbReference type="SUPFAM" id="SSF81296">
    <property type="entry name" value="E set domains"/>
    <property type="match status" value="1"/>
</dbReference>
<evidence type="ECO:0000256" key="5">
    <source>
        <dbReference type="ARBA" id="ARBA00022600"/>
    </source>
</evidence>
<keyword evidence="8 10" id="KW-0320">Glycogen biosynthesis</keyword>
<evidence type="ECO:0000256" key="7">
    <source>
        <dbReference type="ARBA" id="ARBA00022679"/>
    </source>
</evidence>
<keyword evidence="7 10" id="KW-0808">Transferase</keyword>
<dbReference type="PIRSF" id="PIRSF000463">
    <property type="entry name" value="GlgB"/>
    <property type="match status" value="1"/>
</dbReference>
<comment type="subunit">
    <text evidence="10">Monomer.</text>
</comment>
<keyword evidence="9 10" id="KW-0119">Carbohydrate metabolism</keyword>
<accession>A0AA48KDR7</accession>
<comment type="catalytic activity">
    <reaction evidence="1 10">
        <text>Transfers a segment of a (1-&gt;4)-alpha-D-glucan chain to a primary hydroxy group in a similar glucan chain.</text>
        <dbReference type="EC" id="2.4.1.18"/>
    </reaction>
</comment>
<dbReference type="InterPro" id="IPR037439">
    <property type="entry name" value="Branching_enzy"/>
</dbReference>
<sequence length="728" mass="82531">MTDPLFDLEAFLNGDCASPSSVLGLRTLPDGGLFARTFAPRARRVELLRADTGEAVAELRMAHPEGIFEGVVPRLQRWFPYRFRVHGWGEAPVEAEDPYRFASGIGEMDAHLMGEGTHYRLYEKLGAHPAVRDGVAGVDFAVWAPNARRVSVVGPFNTWDGRRHLLRPWGSTGVWELFVPGLLPGDLYKFEIKAKDGRLLPLKADPFAFRCEHAPGTASVVEDPAPYAWGDGDWMADRWKRNRFDAPMSIYEVHLGSWRRREDGGFMGYRELADELVPYVRELGFTHVQFLPVSEHPFYASWGYQPLGMFAPTSRYGSPADFKVLVDRCHQAGLGVILDWVPAHFPADAHGLAEFDGTHLYEHADPRKGRHMDWGTLIYNYGRTEVQNYLIANALFWLDRYHVDGLRVDAVASMLYLDYSRPQGQWVPNRYGGRENLEAVDFLRRLNEVVYAQFPDVCTIAEESTAWPMVSRPTSSGGLGFGFKWNMGWMHDTLGYLGRNMLHRQYHHGEITFSMLYNDTENFVLPLSHDEVVHGKKSLLWRMPGSRWEQFANLRLLFAYQFLHPGKKLLFMGGEFGQDHEWDHNRSLDWDLLAHEPHQGVQRLVKDLNALYRSDPVLFERDCAPGGFEWIDCEDKRNSVLALMRKGDGPFLAAALNFTAQPLHGYRIGVPRPGRYEEILNTDAAWYGGQNFGNGGAVETEPIPAHGHPQSLSLTLPPLGAVVFRAVH</sequence>
<dbReference type="InterPro" id="IPR006407">
    <property type="entry name" value="GlgB"/>
</dbReference>
<dbReference type="GO" id="GO:0004553">
    <property type="term" value="F:hydrolase activity, hydrolyzing O-glycosyl compounds"/>
    <property type="evidence" value="ECO:0007669"/>
    <property type="project" value="InterPro"/>
</dbReference>
<evidence type="ECO:0000256" key="2">
    <source>
        <dbReference type="ARBA" id="ARBA00002953"/>
    </source>
</evidence>
<dbReference type="PANTHER" id="PTHR43651:SF3">
    <property type="entry name" value="1,4-ALPHA-GLUCAN-BRANCHING ENZYME"/>
    <property type="match status" value="1"/>
</dbReference>
<evidence type="ECO:0000256" key="9">
    <source>
        <dbReference type="ARBA" id="ARBA00023277"/>
    </source>
</evidence>
<dbReference type="InterPro" id="IPR004193">
    <property type="entry name" value="Glyco_hydro_13_N"/>
</dbReference>
<dbReference type="GO" id="GO:0003844">
    <property type="term" value="F:1,4-alpha-glucan branching enzyme activity"/>
    <property type="evidence" value="ECO:0007669"/>
    <property type="project" value="UniProtKB-UniRule"/>
</dbReference>
<dbReference type="RefSeq" id="WP_243332539.1">
    <property type="nucleotide sequence ID" value="NZ_AP027081.1"/>
</dbReference>
<organism evidence="13 14">
    <name type="scientific">Mesoterricola sediminis</name>
    <dbReference type="NCBI Taxonomy" id="2927980"/>
    <lineage>
        <taxon>Bacteria</taxon>
        <taxon>Pseudomonadati</taxon>
        <taxon>Acidobacteriota</taxon>
        <taxon>Holophagae</taxon>
        <taxon>Holophagales</taxon>
        <taxon>Holophagaceae</taxon>
        <taxon>Mesoterricola</taxon>
    </lineage>
</organism>
<reference evidence="13" key="1">
    <citation type="journal article" date="2023" name="Int. J. Syst. Evol. Microbiol.">
        <title>Mesoterricola silvestris gen. nov., sp. nov., Mesoterricola sediminis sp. nov., Geothrix oryzae sp. nov., Geothrix edaphica sp. nov., Geothrix rubra sp. nov., and Geothrix limicola sp. nov., six novel members of Acidobacteriota isolated from soils.</title>
        <authorList>
            <person name="Itoh H."/>
            <person name="Sugisawa Y."/>
            <person name="Mise K."/>
            <person name="Xu Z."/>
            <person name="Kuniyasu M."/>
            <person name="Ushijima N."/>
            <person name="Kawano K."/>
            <person name="Kobayashi E."/>
            <person name="Shiratori Y."/>
            <person name="Masuda Y."/>
            <person name="Senoo K."/>
        </authorList>
    </citation>
    <scope>NUCLEOTIDE SEQUENCE</scope>
    <source>
        <strain evidence="13">W786</strain>
    </source>
</reference>
<comment type="function">
    <text evidence="2 10">Catalyzes the formation of the alpha-1,6-glucosidic linkages in glycogen by scission of a 1,4-alpha-linked oligosaccharide from growing alpha-1,4-glucan chains and the subsequent attachment of the oligosaccharide to the alpha-1,6 position.</text>
</comment>
<dbReference type="InterPro" id="IPR013783">
    <property type="entry name" value="Ig-like_fold"/>
</dbReference>
<dbReference type="CDD" id="cd11322">
    <property type="entry name" value="AmyAc_Glg_BE"/>
    <property type="match status" value="1"/>
</dbReference>
<dbReference type="InterPro" id="IPR017853">
    <property type="entry name" value="GH"/>
</dbReference>
<dbReference type="SUPFAM" id="SSF51445">
    <property type="entry name" value="(Trans)glycosidases"/>
    <property type="match status" value="1"/>
</dbReference>
<comment type="pathway">
    <text evidence="3 10">Glycan biosynthesis; glycogen biosynthesis.</text>
</comment>
<evidence type="ECO:0000256" key="3">
    <source>
        <dbReference type="ARBA" id="ARBA00004964"/>
    </source>
</evidence>
<feature type="active site" description="Proton donor" evidence="10 11">
    <location>
        <position position="462"/>
    </location>
</feature>
<evidence type="ECO:0000313" key="13">
    <source>
        <dbReference type="EMBL" id="BDU76612.1"/>
    </source>
</evidence>
<dbReference type="Proteomes" id="UP001228113">
    <property type="component" value="Chromosome"/>
</dbReference>
<evidence type="ECO:0000256" key="6">
    <source>
        <dbReference type="ARBA" id="ARBA00022676"/>
    </source>
</evidence>
<dbReference type="InterPro" id="IPR013780">
    <property type="entry name" value="Glyco_hydro_b"/>
</dbReference>
<dbReference type="Gene3D" id="2.60.40.10">
    <property type="entry name" value="Immunoglobulins"/>
    <property type="match status" value="2"/>
</dbReference>
<dbReference type="InterPro" id="IPR006048">
    <property type="entry name" value="A-amylase/branching_C"/>
</dbReference>
<dbReference type="Pfam" id="PF02806">
    <property type="entry name" value="Alpha-amylase_C"/>
    <property type="match status" value="1"/>
</dbReference>
<dbReference type="InterPro" id="IPR044143">
    <property type="entry name" value="GlgB_N_E_set_prok"/>
</dbReference>
<dbReference type="CDD" id="cd02855">
    <property type="entry name" value="E_set_GBE_prok_N"/>
    <property type="match status" value="1"/>
</dbReference>
<dbReference type="Pfam" id="PF00128">
    <property type="entry name" value="Alpha-amylase"/>
    <property type="match status" value="1"/>
</dbReference>
<feature type="active site" description="Nucleophile" evidence="10 11">
    <location>
        <position position="409"/>
    </location>
</feature>
<dbReference type="GO" id="GO:0043169">
    <property type="term" value="F:cation binding"/>
    <property type="evidence" value="ECO:0007669"/>
    <property type="project" value="InterPro"/>
</dbReference>
<dbReference type="CDD" id="cd02688">
    <property type="entry name" value="E_set"/>
    <property type="match status" value="1"/>
</dbReference>
<dbReference type="Gene3D" id="2.60.40.1180">
    <property type="entry name" value="Golgi alpha-mannosidase II"/>
    <property type="match status" value="1"/>
</dbReference>
<dbReference type="FunFam" id="2.60.40.1180:FF:000002">
    <property type="entry name" value="1,4-alpha-glucan branching enzyme GlgB"/>
    <property type="match status" value="1"/>
</dbReference>